<protein>
    <submittedName>
        <fullName evidence="1">Dot/Icm T4SS effector</fullName>
    </submittedName>
    <submittedName>
        <fullName evidence="2">Dot/Icm secretion system substrate</fullName>
    </submittedName>
</protein>
<organism evidence="2 4">
    <name type="scientific">Legionella quateirensis</name>
    <dbReference type="NCBI Taxonomy" id="45072"/>
    <lineage>
        <taxon>Bacteria</taxon>
        <taxon>Pseudomonadati</taxon>
        <taxon>Pseudomonadota</taxon>
        <taxon>Gammaproteobacteria</taxon>
        <taxon>Legionellales</taxon>
        <taxon>Legionellaceae</taxon>
        <taxon>Legionella</taxon>
    </lineage>
</organism>
<dbReference type="RefSeq" id="WP_058472305.1">
    <property type="nucleotide sequence ID" value="NZ_CAAAIL010000006.1"/>
</dbReference>
<dbReference type="EMBL" id="LNYR01000001">
    <property type="protein sequence ID" value="KTD55322.1"/>
    <property type="molecule type" value="Genomic_DNA"/>
</dbReference>
<reference evidence="2 4" key="2">
    <citation type="submission" date="2018-06" db="EMBL/GenBank/DDBJ databases">
        <authorList>
            <consortium name="Pathogen Informatics"/>
            <person name="Doyle S."/>
        </authorList>
    </citation>
    <scope>NUCLEOTIDE SEQUENCE [LARGE SCALE GENOMIC DNA]</scope>
    <source>
        <strain evidence="2 4">NCTC12376</strain>
    </source>
</reference>
<dbReference type="OrthoDB" id="5648933at2"/>
<dbReference type="Proteomes" id="UP000254230">
    <property type="component" value="Unassembled WGS sequence"/>
</dbReference>
<name>A0A378KPL4_9GAMM</name>
<dbReference type="EMBL" id="UGOW01000001">
    <property type="protein sequence ID" value="STY16495.1"/>
    <property type="molecule type" value="Genomic_DNA"/>
</dbReference>
<keyword evidence="3" id="KW-1185">Reference proteome</keyword>
<reference evidence="1 3" key="1">
    <citation type="submission" date="2015-11" db="EMBL/GenBank/DDBJ databases">
        <title>Genomic analysis of 38 Legionella species identifies large and diverse effector repertoires.</title>
        <authorList>
            <person name="Burstein D."/>
            <person name="Amaro F."/>
            <person name="Zusman T."/>
            <person name="Lifshitz Z."/>
            <person name="Cohen O."/>
            <person name="Gilbert J.A."/>
            <person name="Pupko T."/>
            <person name="Shuman H.A."/>
            <person name="Segal G."/>
        </authorList>
    </citation>
    <scope>NUCLEOTIDE SEQUENCE [LARGE SCALE GENOMIC DNA]</scope>
    <source>
        <strain evidence="1 3">ATCC 49507</strain>
    </source>
</reference>
<dbReference type="AlphaFoldDB" id="A0A378KPL4"/>
<evidence type="ECO:0000313" key="1">
    <source>
        <dbReference type="EMBL" id="KTD55322.1"/>
    </source>
</evidence>
<evidence type="ECO:0000313" key="3">
    <source>
        <dbReference type="Proteomes" id="UP000054639"/>
    </source>
</evidence>
<sequence length="770" mass="89255">MQSNAEMKFNLLKILINTPQYQTSITETQEAQNAFINTLQINQYTHHEIFELIHTTQNKLVKSLLITHLLSMEEYLKNLKGNSVLNRLANNESHIPSRLNPLIHQLDITNLTLEQIKMLQPEAAISILCSIPHFHLLSEDQINELLGQYPDPGVIQYWMNHYALMPNAYYILAHLGRLVDSHVLTEIHKMDYQKKETIINCILEHLDLYNPRFKLLHEDEPENHLKTAINHYLKGKNHEHYVIYIKLLARKLLSDQKSLSLETIQLLICLNDNKEFSDITNKTGYLTNYYLRLKAQSGDTQLFYNEGKLNIHNMTQLIQLRPPVPQKEEEKGGFIRWIHPVQQQEHHTMDEFNTIQENPLVNLLAQKEKSIRAFDYFLLHFKGKTETVSKTIRNYLGYYVQEGCSETRRKTIYHTAILMNRPEVKKSVREAIFTALLQYPELYDENICCWMFKYDAQRTLQHFGLKGGVPNYILVMELCTDALKKLNPKKDEQLIQIANKAYSEAKLELSFSEDKGFFALLIQRFKRCWISGWTGFFSPNLPVYVAPSYNKPIDTDEERAILEQENRTIIKTQESKLPSLLTNLEKQCTLQKLDELIEHMSADPFYTDTHEELQLRTRINQLFHELLLDSKQNKGIESWLSTHYQVLNANRFRILDLMLIMGSPQDFELLIKQINEDSSYSPLVTNHSHLEAIVDEFSVILPEFIADTELSKKSSAVSASEPISLNNVSSLVTDAWNWTKVNVGGFFAHNSNSVQSENTPSNATATQSLS</sequence>
<dbReference type="Proteomes" id="UP000054639">
    <property type="component" value="Unassembled WGS sequence"/>
</dbReference>
<gene>
    <name evidence="1" type="ORF">Lqua_0039</name>
    <name evidence="2" type="ORF">NCTC12376_00286</name>
</gene>
<accession>A0A378KPL4</accession>
<evidence type="ECO:0000313" key="2">
    <source>
        <dbReference type="EMBL" id="STY16495.1"/>
    </source>
</evidence>
<dbReference type="STRING" id="45072.Lqua_0039"/>
<evidence type="ECO:0000313" key="4">
    <source>
        <dbReference type="Proteomes" id="UP000254230"/>
    </source>
</evidence>
<proteinExistence type="predicted"/>